<dbReference type="PROSITE" id="PS01081">
    <property type="entry name" value="HTH_TETR_1"/>
    <property type="match status" value="1"/>
</dbReference>
<dbReference type="InterPro" id="IPR023772">
    <property type="entry name" value="DNA-bd_HTH_TetR-type_CS"/>
</dbReference>
<feature type="domain" description="HTH tetR-type" evidence="5">
    <location>
        <begin position="10"/>
        <end position="70"/>
    </location>
</feature>
<protein>
    <submittedName>
        <fullName evidence="6">TetR/AcrR family transcriptional regulator</fullName>
    </submittedName>
</protein>
<evidence type="ECO:0000313" key="7">
    <source>
        <dbReference type="Proteomes" id="UP000824504"/>
    </source>
</evidence>
<dbReference type="PROSITE" id="PS50977">
    <property type="entry name" value="HTH_TETR_2"/>
    <property type="match status" value="1"/>
</dbReference>
<keyword evidence="7" id="KW-1185">Reference proteome</keyword>
<name>A0ABX8SI78_9ACTN</name>
<dbReference type="RefSeq" id="WP_219080171.1">
    <property type="nucleotide sequence ID" value="NZ_CP079216.1"/>
</dbReference>
<evidence type="ECO:0000256" key="3">
    <source>
        <dbReference type="ARBA" id="ARBA00023163"/>
    </source>
</evidence>
<dbReference type="EMBL" id="CP079216">
    <property type="protein sequence ID" value="QXT61848.1"/>
    <property type="molecule type" value="Genomic_DNA"/>
</dbReference>
<evidence type="ECO:0000256" key="1">
    <source>
        <dbReference type="ARBA" id="ARBA00023015"/>
    </source>
</evidence>
<evidence type="ECO:0000313" key="6">
    <source>
        <dbReference type="EMBL" id="QXT61848.1"/>
    </source>
</evidence>
<feature type="DNA-binding region" description="H-T-H motif" evidence="4">
    <location>
        <begin position="33"/>
        <end position="52"/>
    </location>
</feature>
<keyword evidence="3" id="KW-0804">Transcription</keyword>
<gene>
    <name evidence="6" type="ORF">KDB89_08580</name>
</gene>
<dbReference type="InterPro" id="IPR050109">
    <property type="entry name" value="HTH-type_TetR-like_transc_reg"/>
</dbReference>
<dbReference type="PANTHER" id="PTHR30055">
    <property type="entry name" value="HTH-TYPE TRANSCRIPTIONAL REGULATOR RUTR"/>
    <property type="match status" value="1"/>
</dbReference>
<evidence type="ECO:0000256" key="2">
    <source>
        <dbReference type="ARBA" id="ARBA00023125"/>
    </source>
</evidence>
<keyword evidence="1" id="KW-0805">Transcription regulation</keyword>
<reference evidence="6 7" key="1">
    <citation type="submission" date="2021-07" db="EMBL/GenBank/DDBJ databases">
        <title>complete genome sequencing of Tessaracoccus sp.J1M15.</title>
        <authorList>
            <person name="Bae J.-W."/>
            <person name="Kim D.-y."/>
        </authorList>
    </citation>
    <scope>NUCLEOTIDE SEQUENCE [LARGE SCALE GENOMIC DNA]</scope>
    <source>
        <strain evidence="6 7">J1M15</strain>
    </source>
</reference>
<evidence type="ECO:0000256" key="4">
    <source>
        <dbReference type="PROSITE-ProRule" id="PRU00335"/>
    </source>
</evidence>
<dbReference type="PANTHER" id="PTHR30055:SF234">
    <property type="entry name" value="HTH-TYPE TRANSCRIPTIONAL REGULATOR BETI"/>
    <property type="match status" value="1"/>
</dbReference>
<keyword evidence="2 4" id="KW-0238">DNA-binding</keyword>
<proteinExistence type="predicted"/>
<organism evidence="6 7">
    <name type="scientific">Tessaracoccus palaemonis</name>
    <dbReference type="NCBI Taxonomy" id="2829499"/>
    <lineage>
        <taxon>Bacteria</taxon>
        <taxon>Bacillati</taxon>
        <taxon>Actinomycetota</taxon>
        <taxon>Actinomycetes</taxon>
        <taxon>Propionibacteriales</taxon>
        <taxon>Propionibacteriaceae</taxon>
        <taxon>Tessaracoccus</taxon>
    </lineage>
</organism>
<accession>A0ABX8SI78</accession>
<dbReference type="InterPro" id="IPR001647">
    <property type="entry name" value="HTH_TetR"/>
</dbReference>
<dbReference type="Pfam" id="PF00440">
    <property type="entry name" value="TetR_N"/>
    <property type="match status" value="1"/>
</dbReference>
<dbReference type="Proteomes" id="UP000824504">
    <property type="component" value="Chromosome"/>
</dbReference>
<evidence type="ECO:0000259" key="5">
    <source>
        <dbReference type="PROSITE" id="PS50977"/>
    </source>
</evidence>
<sequence>MPRLSDDRRRDRRDQIAAAALRCFVRDGFAGTSMADIITESGLSAGSIYSHFDSKAALLRHAIAEVLTARLASLQTGLDSRDRPTPADVLDQLLLEQDEPFEATASLLLQVWSQVPFERELAGLASAAVTDLLDVVTGALAPWGRERFGADADDRVRDAAGVVLAAMHGFVVRIVLQPGADREELRRSVVTGLAVSG</sequence>